<dbReference type="AlphaFoldDB" id="A0AAD2E4N9"/>
<organism evidence="2 3">
    <name type="scientific">Fraxinus pennsylvanica</name>
    <dbReference type="NCBI Taxonomy" id="56036"/>
    <lineage>
        <taxon>Eukaryota</taxon>
        <taxon>Viridiplantae</taxon>
        <taxon>Streptophyta</taxon>
        <taxon>Embryophyta</taxon>
        <taxon>Tracheophyta</taxon>
        <taxon>Spermatophyta</taxon>
        <taxon>Magnoliopsida</taxon>
        <taxon>eudicotyledons</taxon>
        <taxon>Gunneridae</taxon>
        <taxon>Pentapetalae</taxon>
        <taxon>asterids</taxon>
        <taxon>lamiids</taxon>
        <taxon>Lamiales</taxon>
        <taxon>Oleaceae</taxon>
        <taxon>Oleeae</taxon>
        <taxon>Fraxinus</taxon>
    </lineage>
</organism>
<accession>A0AAD2E4N9</accession>
<dbReference type="EMBL" id="OU503048">
    <property type="protein sequence ID" value="CAI9774656.1"/>
    <property type="molecule type" value="Genomic_DNA"/>
</dbReference>
<dbReference type="InterPro" id="IPR022228">
    <property type="entry name" value="DUF3755"/>
</dbReference>
<dbReference type="PANTHER" id="PTHR14000">
    <property type="entry name" value="FINGER CCCH DOMAIN PROTEIN, PUTATIVE (DUF3755)-RELATED"/>
    <property type="match status" value="1"/>
</dbReference>
<dbReference type="Proteomes" id="UP000834106">
    <property type="component" value="Chromosome 13"/>
</dbReference>
<feature type="compositionally biased region" description="Polar residues" evidence="1">
    <location>
        <begin position="137"/>
        <end position="151"/>
    </location>
</feature>
<dbReference type="PANTHER" id="PTHR14000:SF1">
    <property type="entry name" value="HISTONE H2A DEUBIQUITINASE (DUF3755)"/>
    <property type="match status" value="1"/>
</dbReference>
<dbReference type="InterPro" id="IPR009057">
    <property type="entry name" value="Homeodomain-like_sf"/>
</dbReference>
<dbReference type="Pfam" id="PF12579">
    <property type="entry name" value="DUF3755"/>
    <property type="match status" value="1"/>
</dbReference>
<evidence type="ECO:0000256" key="1">
    <source>
        <dbReference type="SAM" id="MobiDB-lite"/>
    </source>
</evidence>
<sequence>MAATGNPSDGHGNNFDNYKTHEQLDAICATSNGPPVPDNSLEGPSQVALSYNSDLSVKWSSDEQYILEDLLSKYTSDTIIVQYAKIAQQLNDKTVRDVALRCKWMTKKEYGKRRKDDQNSLRKNKDKKEKANAFLPRSSQVATHAQPVLSNDNDDGISYKDISGATGQLLEQNAQAFDQISANFAALKIHENINLFCRTRNNILTMLNEIEAKKAAVPKQMPPFPVKLNEELANSILHQTSMRMPMPNQS</sequence>
<keyword evidence="3" id="KW-1185">Reference proteome</keyword>
<evidence type="ECO:0008006" key="4">
    <source>
        <dbReference type="Google" id="ProtNLM"/>
    </source>
</evidence>
<feature type="region of interest" description="Disordered" evidence="1">
    <location>
        <begin position="111"/>
        <end position="154"/>
    </location>
</feature>
<gene>
    <name evidence="2" type="ORF">FPE_LOCUS22086</name>
</gene>
<dbReference type="Gene3D" id="1.10.10.60">
    <property type="entry name" value="Homeodomain-like"/>
    <property type="match status" value="1"/>
</dbReference>
<name>A0AAD2E4N9_9LAMI</name>
<evidence type="ECO:0000313" key="3">
    <source>
        <dbReference type="Proteomes" id="UP000834106"/>
    </source>
</evidence>
<dbReference type="CDD" id="cd00167">
    <property type="entry name" value="SANT"/>
    <property type="match status" value="1"/>
</dbReference>
<proteinExistence type="predicted"/>
<dbReference type="SUPFAM" id="SSF46689">
    <property type="entry name" value="Homeodomain-like"/>
    <property type="match status" value="1"/>
</dbReference>
<protein>
    <recommendedName>
        <fullName evidence="4">Myb-like domain-containing protein</fullName>
    </recommendedName>
</protein>
<evidence type="ECO:0000313" key="2">
    <source>
        <dbReference type="EMBL" id="CAI9774656.1"/>
    </source>
</evidence>
<dbReference type="InterPro" id="IPR001005">
    <property type="entry name" value="SANT/Myb"/>
</dbReference>
<reference evidence="2" key="1">
    <citation type="submission" date="2023-05" db="EMBL/GenBank/DDBJ databases">
        <authorList>
            <person name="Huff M."/>
        </authorList>
    </citation>
    <scope>NUCLEOTIDE SEQUENCE</scope>
</reference>
<feature type="compositionally biased region" description="Basic and acidic residues" evidence="1">
    <location>
        <begin position="111"/>
        <end position="120"/>
    </location>
</feature>